<evidence type="ECO:0000256" key="9">
    <source>
        <dbReference type="ARBA" id="ARBA00022777"/>
    </source>
</evidence>
<name>A0A2H9ZVP0_9ASPA</name>
<protein>
    <submittedName>
        <fullName evidence="16">Putative L-type lectin-domain containing receptor kinase S.5</fullName>
        <ecNumber evidence="16">2.7.10.1</ecNumber>
        <ecNumber evidence="16">2.7.11.1</ecNumber>
    </submittedName>
</protein>
<dbReference type="Gene3D" id="1.10.510.10">
    <property type="entry name" value="Transferase(Phosphotransferase) domain 1"/>
    <property type="match status" value="1"/>
</dbReference>
<dbReference type="GO" id="GO:0004674">
    <property type="term" value="F:protein serine/threonine kinase activity"/>
    <property type="evidence" value="ECO:0007669"/>
    <property type="project" value="UniProtKB-EC"/>
</dbReference>
<evidence type="ECO:0000256" key="13">
    <source>
        <dbReference type="PROSITE-ProRule" id="PRU10141"/>
    </source>
</evidence>
<evidence type="ECO:0000256" key="8">
    <source>
        <dbReference type="ARBA" id="ARBA00022741"/>
    </source>
</evidence>
<comment type="similarity">
    <text evidence="3">In the C-terminal section; belongs to the protein kinase superfamily. Ser/Thr protein kinase family.</text>
</comment>
<dbReference type="SUPFAM" id="SSF49899">
    <property type="entry name" value="Concanavalin A-like lectins/glucanases"/>
    <property type="match status" value="1"/>
</dbReference>
<sequence length="702" mass="76693">MMFFSTNSLHRRRSRLPSAAAGIHLLLFLSAVLLLASAVLADSISLSFPSFSQDNYGNFNFSHDAGGISLGALQITPDGTDNITFLHNKSGRVIFYRPFRLWEEVSGGRKRIASFNTSFEINVYRPRNSPVPGEGIAFLIAPDQGWPPTDSAGGFLGLTNATLDGQPSNRIVAVEFDNVKQSYDPAGDHVGLNINSVRSNVTAQLSPFGIEISPATAVNYSIWIDYDGADRMIRVHMAQQGKPKPGSPVMSAALDLGEHVNQNSYFGFAAATGTATYELNCVLAWNLTVEDLLPGKNRGSPTAWKIGAGAAAGAVSLAVATAAVWLLRKRTKKRERAAAAETGDEWELEGTLKNLPGMAREFEYAELRKATRNFDEKMKLGQGGFGVVYRGELLEEGKTVAVKRFSREEDMKSQDDFFKELAVINRLRHRNLVRLLGWCHNNGVLLLVYDYMPNGSLDHHLYVGCSAPDGDRPLLPWNRRRQILAGAASALHYLHNEYNECVVHRDIKSSNILLDADFNARLGDFGLAIVLDSGKTSYVDLDPAGIPGTVGYIAPECFHTSKATRESDVFAFGAVVLEVVAGRRPSSVRLPGFHFLVDWVWDLHREGKILDAVDQRLAGDYVVEEAGRLLLLGLACSHPLPGKRPRAADVIQMLSGELPAPEVPPMKPAFVWPAAVPGGGWLTSTSSIMTSSSERQQFNVSK</sequence>
<accession>A0A2H9ZVP0</accession>
<dbReference type="InterPro" id="IPR013320">
    <property type="entry name" value="ConA-like_dom_sf"/>
</dbReference>
<dbReference type="OrthoDB" id="1913956at2759"/>
<dbReference type="InterPro" id="IPR001220">
    <property type="entry name" value="Legume_lectin_dom"/>
</dbReference>
<dbReference type="InterPro" id="IPR050528">
    <property type="entry name" value="L-type_Lectin-RKs"/>
</dbReference>
<dbReference type="EC" id="2.7.11.1" evidence="16"/>
<keyword evidence="12" id="KW-0472">Membrane</keyword>
<feature type="binding site" evidence="13">
    <location>
        <position position="403"/>
    </location>
    <ligand>
        <name>ATP</name>
        <dbReference type="ChEBI" id="CHEBI:30616"/>
    </ligand>
</feature>
<keyword evidence="10 13" id="KW-0067">ATP-binding</keyword>
<evidence type="ECO:0000256" key="14">
    <source>
        <dbReference type="SAM" id="SignalP"/>
    </source>
</evidence>
<dbReference type="AlphaFoldDB" id="A0A2H9ZVP0"/>
<dbReference type="EMBL" id="KZ453531">
    <property type="protein sequence ID" value="PKA47357.1"/>
    <property type="molecule type" value="Genomic_DNA"/>
</dbReference>
<dbReference type="PANTHER" id="PTHR27007">
    <property type="match status" value="1"/>
</dbReference>
<feature type="signal peptide" evidence="14">
    <location>
        <begin position="1"/>
        <end position="41"/>
    </location>
</feature>
<keyword evidence="17" id="KW-1185">Reference proteome</keyword>
<evidence type="ECO:0000313" key="17">
    <source>
        <dbReference type="Proteomes" id="UP000236161"/>
    </source>
</evidence>
<keyword evidence="5" id="KW-0812">Transmembrane</keyword>
<dbReference type="GO" id="GO:0016020">
    <property type="term" value="C:membrane"/>
    <property type="evidence" value="ECO:0007669"/>
    <property type="project" value="UniProtKB-SubCell"/>
</dbReference>
<dbReference type="GO" id="GO:0005524">
    <property type="term" value="F:ATP binding"/>
    <property type="evidence" value="ECO:0007669"/>
    <property type="project" value="UniProtKB-UniRule"/>
</dbReference>
<evidence type="ECO:0000256" key="3">
    <source>
        <dbReference type="ARBA" id="ARBA00010217"/>
    </source>
</evidence>
<organism evidence="16 17">
    <name type="scientific">Apostasia shenzhenica</name>
    <dbReference type="NCBI Taxonomy" id="1088818"/>
    <lineage>
        <taxon>Eukaryota</taxon>
        <taxon>Viridiplantae</taxon>
        <taxon>Streptophyta</taxon>
        <taxon>Embryophyta</taxon>
        <taxon>Tracheophyta</taxon>
        <taxon>Spermatophyta</taxon>
        <taxon>Magnoliopsida</taxon>
        <taxon>Liliopsida</taxon>
        <taxon>Asparagales</taxon>
        <taxon>Orchidaceae</taxon>
        <taxon>Apostasioideae</taxon>
        <taxon>Apostasia</taxon>
    </lineage>
</organism>
<dbReference type="InterPro" id="IPR011009">
    <property type="entry name" value="Kinase-like_dom_sf"/>
</dbReference>
<keyword evidence="6 14" id="KW-0732">Signal</keyword>
<keyword evidence="16" id="KW-0675">Receptor</keyword>
<dbReference type="PROSITE" id="PS00107">
    <property type="entry name" value="PROTEIN_KINASE_ATP"/>
    <property type="match status" value="1"/>
</dbReference>
<evidence type="ECO:0000259" key="15">
    <source>
        <dbReference type="PROSITE" id="PS50011"/>
    </source>
</evidence>
<proteinExistence type="inferred from homology"/>
<dbReference type="InterPro" id="IPR008271">
    <property type="entry name" value="Ser/Thr_kinase_AS"/>
</dbReference>
<dbReference type="Pfam" id="PF00139">
    <property type="entry name" value="Lectin_legB"/>
    <property type="match status" value="1"/>
</dbReference>
<evidence type="ECO:0000256" key="1">
    <source>
        <dbReference type="ARBA" id="ARBA00004479"/>
    </source>
</evidence>
<feature type="chain" id="PRO_5014127784" evidence="14">
    <location>
        <begin position="42"/>
        <end position="702"/>
    </location>
</feature>
<dbReference type="GO" id="GO:0030246">
    <property type="term" value="F:carbohydrate binding"/>
    <property type="evidence" value="ECO:0007669"/>
    <property type="project" value="UniProtKB-KW"/>
</dbReference>
<dbReference type="FunFam" id="3.30.200.20:FF:000320">
    <property type="entry name" value="probable L-type lectin-domain containing receptor kinase S.5"/>
    <property type="match status" value="1"/>
</dbReference>
<keyword evidence="11" id="KW-1133">Transmembrane helix</keyword>
<keyword evidence="4 16" id="KW-0808">Transferase</keyword>
<feature type="domain" description="Protein kinase" evidence="15">
    <location>
        <begin position="374"/>
        <end position="670"/>
    </location>
</feature>
<evidence type="ECO:0000256" key="7">
    <source>
        <dbReference type="ARBA" id="ARBA00022734"/>
    </source>
</evidence>
<keyword evidence="7 16" id="KW-0430">Lectin</keyword>
<dbReference type="PROSITE" id="PS00108">
    <property type="entry name" value="PROTEIN_KINASE_ST"/>
    <property type="match status" value="1"/>
</dbReference>
<dbReference type="InterPro" id="IPR017441">
    <property type="entry name" value="Protein_kinase_ATP_BS"/>
</dbReference>
<dbReference type="Pfam" id="PF00069">
    <property type="entry name" value="Pkinase"/>
    <property type="match status" value="1"/>
</dbReference>
<dbReference type="CDD" id="cd06899">
    <property type="entry name" value="lectin_legume_LecRK_Arcelin_ConA"/>
    <property type="match status" value="1"/>
</dbReference>
<evidence type="ECO:0000256" key="4">
    <source>
        <dbReference type="ARBA" id="ARBA00022679"/>
    </source>
</evidence>
<dbReference type="GO" id="GO:0004714">
    <property type="term" value="F:transmembrane receptor protein tyrosine kinase activity"/>
    <property type="evidence" value="ECO:0007669"/>
    <property type="project" value="UniProtKB-EC"/>
</dbReference>
<gene>
    <name evidence="16" type="primary">LECRKS5</name>
    <name evidence="16" type="ORF">AXF42_Ash017302</name>
</gene>
<dbReference type="STRING" id="1088818.A0A2H9ZVP0"/>
<evidence type="ECO:0000256" key="6">
    <source>
        <dbReference type="ARBA" id="ARBA00022729"/>
    </source>
</evidence>
<evidence type="ECO:0000256" key="12">
    <source>
        <dbReference type="ARBA" id="ARBA00023136"/>
    </source>
</evidence>
<dbReference type="Gene3D" id="2.60.120.200">
    <property type="match status" value="1"/>
</dbReference>
<dbReference type="SUPFAM" id="SSF56112">
    <property type="entry name" value="Protein kinase-like (PK-like)"/>
    <property type="match status" value="1"/>
</dbReference>
<dbReference type="FunFam" id="1.10.510.10:FF:000444">
    <property type="entry name" value="probable L-type lectin-domain containing receptor kinase S.5"/>
    <property type="match status" value="1"/>
</dbReference>
<dbReference type="PROSITE" id="PS50011">
    <property type="entry name" value="PROTEIN_KINASE_DOM"/>
    <property type="match status" value="1"/>
</dbReference>
<reference evidence="16 17" key="1">
    <citation type="journal article" date="2017" name="Nature">
        <title>The Apostasia genome and the evolution of orchids.</title>
        <authorList>
            <person name="Zhang G.Q."/>
            <person name="Liu K.W."/>
            <person name="Li Z."/>
            <person name="Lohaus R."/>
            <person name="Hsiao Y.Y."/>
            <person name="Niu S.C."/>
            <person name="Wang J.Y."/>
            <person name="Lin Y.C."/>
            <person name="Xu Q."/>
            <person name="Chen L.J."/>
            <person name="Yoshida K."/>
            <person name="Fujiwara S."/>
            <person name="Wang Z.W."/>
            <person name="Zhang Y.Q."/>
            <person name="Mitsuda N."/>
            <person name="Wang M."/>
            <person name="Liu G.H."/>
            <person name="Pecoraro L."/>
            <person name="Huang H.X."/>
            <person name="Xiao X.J."/>
            <person name="Lin M."/>
            <person name="Wu X.Y."/>
            <person name="Wu W.L."/>
            <person name="Chen Y.Y."/>
            <person name="Chang S.B."/>
            <person name="Sakamoto S."/>
            <person name="Ohme-Takagi M."/>
            <person name="Yagi M."/>
            <person name="Zeng S.J."/>
            <person name="Shen C.Y."/>
            <person name="Yeh C.M."/>
            <person name="Luo Y.B."/>
            <person name="Tsai W.C."/>
            <person name="Van de Peer Y."/>
            <person name="Liu Z.J."/>
        </authorList>
    </citation>
    <scope>NUCLEOTIDE SEQUENCE [LARGE SCALE GENOMIC DNA]</scope>
    <source>
        <strain evidence="17">cv. Shenzhen</strain>
        <tissue evidence="16">Stem</tissue>
    </source>
</reference>
<dbReference type="Gene3D" id="3.30.200.20">
    <property type="entry name" value="Phosphorylase Kinase, domain 1"/>
    <property type="match status" value="1"/>
</dbReference>
<comment type="subcellular location">
    <subcellularLocation>
        <location evidence="1">Membrane</location>
        <topology evidence="1">Single-pass type I membrane protein</topology>
    </subcellularLocation>
</comment>
<keyword evidence="8 13" id="KW-0547">Nucleotide-binding</keyword>
<dbReference type="SMART" id="SM00220">
    <property type="entry name" value="S_TKc"/>
    <property type="match status" value="1"/>
</dbReference>
<dbReference type="EC" id="2.7.10.1" evidence="16"/>
<dbReference type="Proteomes" id="UP000236161">
    <property type="component" value="Unassembled WGS sequence"/>
</dbReference>
<evidence type="ECO:0000256" key="11">
    <source>
        <dbReference type="ARBA" id="ARBA00022989"/>
    </source>
</evidence>
<dbReference type="InterPro" id="IPR000719">
    <property type="entry name" value="Prot_kinase_dom"/>
</dbReference>
<comment type="similarity">
    <text evidence="2">In the N-terminal section; belongs to the leguminous lectin family.</text>
</comment>
<dbReference type="CDD" id="cd14066">
    <property type="entry name" value="STKc_IRAK"/>
    <property type="match status" value="1"/>
</dbReference>
<evidence type="ECO:0000256" key="2">
    <source>
        <dbReference type="ARBA" id="ARBA00008536"/>
    </source>
</evidence>
<evidence type="ECO:0000256" key="5">
    <source>
        <dbReference type="ARBA" id="ARBA00022692"/>
    </source>
</evidence>
<evidence type="ECO:0000313" key="16">
    <source>
        <dbReference type="EMBL" id="PKA47357.1"/>
    </source>
</evidence>
<evidence type="ECO:0000256" key="10">
    <source>
        <dbReference type="ARBA" id="ARBA00022840"/>
    </source>
</evidence>
<keyword evidence="9 16" id="KW-0418">Kinase</keyword>